<evidence type="ECO:0000313" key="2">
    <source>
        <dbReference type="EMBL" id="TNN33317.1"/>
    </source>
</evidence>
<evidence type="ECO:0000313" key="3">
    <source>
        <dbReference type="Proteomes" id="UP000314294"/>
    </source>
</evidence>
<accession>A0A4Z2EWP3</accession>
<gene>
    <name evidence="2" type="ORF">EYF80_056522</name>
</gene>
<evidence type="ECO:0000256" key="1">
    <source>
        <dbReference type="SAM" id="MobiDB-lite"/>
    </source>
</evidence>
<dbReference type="Proteomes" id="UP000314294">
    <property type="component" value="Unassembled WGS sequence"/>
</dbReference>
<sequence>METDMLGPFTITGISEKVVHLAKDQSTTVANIDQLTPFNQPEDRIPAGLAKVSSCPTPDPPPQQPPASLSSPNQHAANPPPATSEGNQPIHDREQRTVNETQRQKYSKAEHLLVAPAPSGKRAAGVGQPPNLRRVCGVSAATATCLRRLRRVAAQQRQANGESPFNSGKRVSLAGKLTS</sequence>
<reference evidence="2 3" key="1">
    <citation type="submission" date="2019-03" db="EMBL/GenBank/DDBJ databases">
        <title>First draft genome of Liparis tanakae, snailfish: a comprehensive survey of snailfish specific genes.</title>
        <authorList>
            <person name="Kim W."/>
            <person name="Song I."/>
            <person name="Jeong J.-H."/>
            <person name="Kim D."/>
            <person name="Kim S."/>
            <person name="Ryu S."/>
            <person name="Song J.Y."/>
            <person name="Lee S.K."/>
        </authorList>
    </citation>
    <scope>NUCLEOTIDE SEQUENCE [LARGE SCALE GENOMIC DNA]</scope>
    <source>
        <tissue evidence="2">Muscle</tissue>
    </source>
</reference>
<dbReference type="OrthoDB" id="413122at2759"/>
<keyword evidence="3" id="KW-1185">Reference proteome</keyword>
<name>A0A4Z2EWP3_9TELE</name>
<feature type="region of interest" description="Disordered" evidence="1">
    <location>
        <begin position="155"/>
        <end position="179"/>
    </location>
</feature>
<dbReference type="AlphaFoldDB" id="A0A4Z2EWP3"/>
<organism evidence="2 3">
    <name type="scientific">Liparis tanakae</name>
    <name type="common">Tanaka's snailfish</name>
    <dbReference type="NCBI Taxonomy" id="230148"/>
    <lineage>
        <taxon>Eukaryota</taxon>
        <taxon>Metazoa</taxon>
        <taxon>Chordata</taxon>
        <taxon>Craniata</taxon>
        <taxon>Vertebrata</taxon>
        <taxon>Euteleostomi</taxon>
        <taxon>Actinopterygii</taxon>
        <taxon>Neopterygii</taxon>
        <taxon>Teleostei</taxon>
        <taxon>Neoteleostei</taxon>
        <taxon>Acanthomorphata</taxon>
        <taxon>Eupercaria</taxon>
        <taxon>Perciformes</taxon>
        <taxon>Cottioidei</taxon>
        <taxon>Cottales</taxon>
        <taxon>Liparidae</taxon>
        <taxon>Liparis</taxon>
    </lineage>
</organism>
<feature type="region of interest" description="Disordered" evidence="1">
    <location>
        <begin position="33"/>
        <end position="131"/>
    </location>
</feature>
<proteinExistence type="predicted"/>
<dbReference type="EMBL" id="SRLO01002278">
    <property type="protein sequence ID" value="TNN33317.1"/>
    <property type="molecule type" value="Genomic_DNA"/>
</dbReference>
<comment type="caution">
    <text evidence="2">The sequence shown here is derived from an EMBL/GenBank/DDBJ whole genome shotgun (WGS) entry which is preliminary data.</text>
</comment>
<protein>
    <submittedName>
        <fullName evidence="2">Uncharacterized protein</fullName>
    </submittedName>
</protein>